<name>A0A4Z2IRY6_9TELE</name>
<dbReference type="EMBL" id="SRLO01000059">
    <property type="protein sequence ID" value="TNN79953.1"/>
    <property type="molecule type" value="Genomic_DNA"/>
</dbReference>
<evidence type="ECO:0000313" key="2">
    <source>
        <dbReference type="Proteomes" id="UP000314294"/>
    </source>
</evidence>
<protein>
    <submittedName>
        <fullName evidence="1">Uncharacterized protein</fullName>
    </submittedName>
</protein>
<organism evidence="1 2">
    <name type="scientific">Liparis tanakae</name>
    <name type="common">Tanaka's snailfish</name>
    <dbReference type="NCBI Taxonomy" id="230148"/>
    <lineage>
        <taxon>Eukaryota</taxon>
        <taxon>Metazoa</taxon>
        <taxon>Chordata</taxon>
        <taxon>Craniata</taxon>
        <taxon>Vertebrata</taxon>
        <taxon>Euteleostomi</taxon>
        <taxon>Actinopterygii</taxon>
        <taxon>Neopterygii</taxon>
        <taxon>Teleostei</taxon>
        <taxon>Neoteleostei</taxon>
        <taxon>Acanthomorphata</taxon>
        <taxon>Eupercaria</taxon>
        <taxon>Perciformes</taxon>
        <taxon>Cottioidei</taxon>
        <taxon>Cottales</taxon>
        <taxon>Liparidae</taxon>
        <taxon>Liparis</taxon>
    </lineage>
</organism>
<dbReference type="AlphaFoldDB" id="A0A4Z2IRY6"/>
<dbReference type="Proteomes" id="UP000314294">
    <property type="component" value="Unassembled WGS sequence"/>
</dbReference>
<reference evidence="1 2" key="1">
    <citation type="submission" date="2019-03" db="EMBL/GenBank/DDBJ databases">
        <title>First draft genome of Liparis tanakae, snailfish: a comprehensive survey of snailfish specific genes.</title>
        <authorList>
            <person name="Kim W."/>
            <person name="Song I."/>
            <person name="Jeong J.-H."/>
            <person name="Kim D."/>
            <person name="Kim S."/>
            <person name="Ryu S."/>
            <person name="Song J.Y."/>
            <person name="Lee S.K."/>
        </authorList>
    </citation>
    <scope>NUCLEOTIDE SEQUENCE [LARGE SCALE GENOMIC DNA]</scope>
    <source>
        <tissue evidence="1">Muscle</tissue>
    </source>
</reference>
<gene>
    <name evidence="1" type="ORF">EYF80_009770</name>
</gene>
<evidence type="ECO:0000313" key="1">
    <source>
        <dbReference type="EMBL" id="TNN79953.1"/>
    </source>
</evidence>
<comment type="caution">
    <text evidence="1">The sequence shown here is derived from an EMBL/GenBank/DDBJ whole genome shotgun (WGS) entry which is preliminary data.</text>
</comment>
<proteinExistence type="predicted"/>
<accession>A0A4Z2IRY6</accession>
<sequence length="172" mass="19420">MSKARVTARDSRIRSGSDLLPVCCDVTHEAHGERNRLTPGVRPKAKDPDREESFVDFLEGDLFLLPASHLHLRSEDMSSTTTPWTRASTKLCAPQEYSRAAANECPSAVTRAAAHKQQLQDGHLLQPQQRSGLDEFNCPFQPVDFKFPVEAFLNRTFEPPIQTRNIYCAYMM</sequence>
<keyword evidence="2" id="KW-1185">Reference proteome</keyword>